<proteinExistence type="predicted"/>
<organism evidence="1 2">
    <name type="scientific">Pseudomonas lutea</name>
    <dbReference type="NCBI Taxonomy" id="243924"/>
    <lineage>
        <taxon>Bacteria</taxon>
        <taxon>Pseudomonadati</taxon>
        <taxon>Pseudomonadota</taxon>
        <taxon>Gammaproteobacteria</taxon>
        <taxon>Pseudomonadales</taxon>
        <taxon>Pseudomonadaceae</taxon>
        <taxon>Pseudomonas</taxon>
    </lineage>
</organism>
<protein>
    <submittedName>
        <fullName evidence="1">Uncharacterized protein</fullName>
    </submittedName>
</protein>
<dbReference type="RefSeq" id="WP_074829619.1">
    <property type="nucleotide sequence ID" value="NZ_FOEV01000018.1"/>
</dbReference>
<dbReference type="Pfam" id="PF26211">
    <property type="entry name" value="Phage_phiTE_072"/>
    <property type="match status" value="1"/>
</dbReference>
<evidence type="ECO:0000313" key="2">
    <source>
        <dbReference type="Proteomes" id="UP000183210"/>
    </source>
</evidence>
<comment type="caution">
    <text evidence="1">The sequence shown here is derived from an EMBL/GenBank/DDBJ whole genome shotgun (WGS) entry which is preliminary data.</text>
</comment>
<dbReference type="Proteomes" id="UP000183210">
    <property type="component" value="Unassembled WGS sequence"/>
</dbReference>
<dbReference type="EMBL" id="FOEV01000018">
    <property type="protein sequence ID" value="SER36307.1"/>
    <property type="molecule type" value="Genomic_DNA"/>
</dbReference>
<reference evidence="1 2" key="1">
    <citation type="submission" date="2016-10" db="EMBL/GenBank/DDBJ databases">
        <authorList>
            <person name="Varghese N."/>
            <person name="Submissions S."/>
        </authorList>
    </citation>
    <scope>NUCLEOTIDE SEQUENCE [LARGE SCALE GENOMIC DNA]</scope>
    <source>
        <strain evidence="1 2">LMG 21974</strain>
    </source>
</reference>
<evidence type="ECO:0000313" key="1">
    <source>
        <dbReference type="EMBL" id="SER36307.1"/>
    </source>
</evidence>
<name>A0A9X8MH24_9PSED</name>
<dbReference type="GeneID" id="300268723"/>
<sequence length="256" mass="28593">MKVTTANVTRLTLTELAEFSLDPVTVILEDYAKGQGKIIIECYGSSWSSYWGAMGGRSVAQFFIDCDSDYLIGCMSHVSQKRFDSEALKQVMKRALLAARRDYSMWGKSPASVDRFQLLPLDAGAARNAFDELDSIYDGYEFYNLPSHLMEAFFGIDWMTYASQYGQVPNDDYLYLERIVKAVQAGLAESLKSASNMAENEAQDPVKAKFLLDFAEYLRAEAERIGNGHQAGLLYAADRAAAQAYQADRSLIPSRQ</sequence>
<dbReference type="AlphaFoldDB" id="A0A9X8MH24"/>
<accession>A0A9X8MH24</accession>
<gene>
    <name evidence="1" type="ORF">SAMN05216409_11846</name>
</gene>
<dbReference type="InterPro" id="IPR058701">
    <property type="entry name" value="PhiTE_072-like"/>
</dbReference>